<feature type="domain" description="TauD/TfdA-like" evidence="3">
    <location>
        <begin position="27"/>
        <end position="318"/>
    </location>
</feature>
<dbReference type="AlphaFoldDB" id="A0A656HMR5"/>
<comment type="cofactor">
    <cofactor evidence="1">
        <name>Fe(2+)</name>
        <dbReference type="ChEBI" id="CHEBI:29033"/>
    </cofactor>
</comment>
<dbReference type="GO" id="GO:0016706">
    <property type="term" value="F:2-oxoglutarate-dependent dioxygenase activity"/>
    <property type="evidence" value="ECO:0007669"/>
    <property type="project" value="UniProtKB-ARBA"/>
</dbReference>
<protein>
    <recommendedName>
        <fullName evidence="3">TauD/TfdA-like domain-containing protein</fullName>
    </recommendedName>
</protein>
<dbReference type="InterPro" id="IPR050411">
    <property type="entry name" value="AlphaKG_dependent_hydroxylases"/>
</dbReference>
<evidence type="ECO:0000256" key="1">
    <source>
        <dbReference type="ARBA" id="ARBA00001954"/>
    </source>
</evidence>
<accession>A0A656HMR5</accession>
<keyword evidence="5" id="KW-1185">Reference proteome</keyword>
<name>A0A656HMR5_THINJ</name>
<dbReference type="Pfam" id="PF02668">
    <property type="entry name" value="TauD"/>
    <property type="match status" value="1"/>
</dbReference>
<gene>
    <name evidence="4" type="ORF">Thini_4334</name>
</gene>
<evidence type="ECO:0000313" key="4">
    <source>
        <dbReference type="EMBL" id="EIJ36816.1"/>
    </source>
</evidence>
<sequence>MTNTATQRPIYPFGDQPFALGMEDYQVDCAIHTDDLEQAIRGQWREQGLVVLKNTGMQHLSELQRWAEVLFQDFAAYEGGSAPRDKFGKHVFALGDAPPTIDLCFHNEGCYLPVYPRCFVIGSTRCPQEGGFTLLADNEKATQALLATDIGQKLKDKGMRYVRMMYDRELACELGYKPWQDTFFTNDPREAEQSVQAKGWDYEWLPNGHLRTSYSVDAYEYHPELDKSLFFAGLASHAAFFDQWHPFNAMPDEERPLNMTLGDGTPFTNQEIADIYAAYNHASLALDWKQADLALLDNLRWAHARPAFTLQAGEERVLGVAMGMMTERVGNRF</sequence>
<keyword evidence="2" id="KW-0560">Oxidoreductase</keyword>
<dbReference type="Proteomes" id="UP000005317">
    <property type="component" value="Unassembled WGS sequence"/>
</dbReference>
<dbReference type="InterPro" id="IPR003819">
    <property type="entry name" value="TauD/TfdA-like"/>
</dbReference>
<dbReference type="Gene3D" id="3.60.130.10">
    <property type="entry name" value="Clavaminate synthase-like"/>
    <property type="match status" value="1"/>
</dbReference>
<evidence type="ECO:0000259" key="3">
    <source>
        <dbReference type="Pfam" id="PF02668"/>
    </source>
</evidence>
<reference evidence="5" key="1">
    <citation type="journal article" date="2011" name="Stand. Genomic Sci.">
        <title>Genome sequence of the filamentous, gliding Thiothrix nivea neotype strain (JP2(T)).</title>
        <authorList>
            <person name="Lapidus A."/>
            <person name="Nolan M."/>
            <person name="Lucas S."/>
            <person name="Glavina Del Rio T."/>
            <person name="Tice H."/>
            <person name="Cheng J.F."/>
            <person name="Tapia R."/>
            <person name="Han C."/>
            <person name="Goodwin L."/>
            <person name="Pitluck S."/>
            <person name="Liolios K."/>
            <person name="Pagani I."/>
            <person name="Ivanova N."/>
            <person name="Huntemann M."/>
            <person name="Mavromatis K."/>
            <person name="Mikhailova N."/>
            <person name="Pati A."/>
            <person name="Chen A."/>
            <person name="Palaniappan K."/>
            <person name="Land M."/>
            <person name="Brambilla E.M."/>
            <person name="Rohde M."/>
            <person name="Abt B."/>
            <person name="Verbarg S."/>
            <person name="Goker M."/>
            <person name="Bristow J."/>
            <person name="Eisen J.A."/>
            <person name="Markowitz V."/>
            <person name="Hugenholtz P."/>
            <person name="Kyrpides N.C."/>
            <person name="Klenk H.P."/>
            <person name="Woyke T."/>
        </authorList>
    </citation>
    <scope>NUCLEOTIDE SEQUENCE [LARGE SCALE GENOMIC DNA]</scope>
    <source>
        <strain evidence="5">ATCC 35100 / DSM 5205 / JP2</strain>
    </source>
</reference>
<dbReference type="SUPFAM" id="SSF51197">
    <property type="entry name" value="Clavaminate synthase-like"/>
    <property type="match status" value="1"/>
</dbReference>
<dbReference type="PANTHER" id="PTHR10696">
    <property type="entry name" value="GAMMA-BUTYROBETAINE HYDROXYLASE-RELATED"/>
    <property type="match status" value="1"/>
</dbReference>
<dbReference type="RefSeq" id="WP_002710683.1">
    <property type="nucleotide sequence ID" value="NZ_JH651384.1"/>
</dbReference>
<dbReference type="OrthoDB" id="9769888at2"/>
<evidence type="ECO:0000256" key="2">
    <source>
        <dbReference type="ARBA" id="ARBA00023002"/>
    </source>
</evidence>
<evidence type="ECO:0000313" key="5">
    <source>
        <dbReference type="Proteomes" id="UP000005317"/>
    </source>
</evidence>
<organism evidence="4 5">
    <name type="scientific">Thiothrix nivea (strain ATCC 35100 / DSM 5205 / JP2)</name>
    <dbReference type="NCBI Taxonomy" id="870187"/>
    <lineage>
        <taxon>Bacteria</taxon>
        <taxon>Pseudomonadati</taxon>
        <taxon>Pseudomonadota</taxon>
        <taxon>Gammaproteobacteria</taxon>
        <taxon>Thiotrichales</taxon>
        <taxon>Thiotrichaceae</taxon>
        <taxon>Thiothrix</taxon>
    </lineage>
</organism>
<dbReference type="InterPro" id="IPR042098">
    <property type="entry name" value="TauD-like_sf"/>
</dbReference>
<dbReference type="PANTHER" id="PTHR10696:SF21">
    <property type="entry name" value="TAUD_TFDA-LIKE DOMAIN-CONTAINING PROTEIN"/>
    <property type="match status" value="1"/>
</dbReference>
<proteinExistence type="predicted"/>
<dbReference type="EMBL" id="JH651384">
    <property type="protein sequence ID" value="EIJ36816.1"/>
    <property type="molecule type" value="Genomic_DNA"/>
</dbReference>